<evidence type="ECO:0000313" key="3">
    <source>
        <dbReference type="Proteomes" id="UP000314294"/>
    </source>
</evidence>
<dbReference type="EMBL" id="SRLO01025834">
    <property type="protein sequence ID" value="TNN21793.1"/>
    <property type="molecule type" value="Genomic_DNA"/>
</dbReference>
<keyword evidence="1" id="KW-0812">Transmembrane</keyword>
<keyword evidence="3" id="KW-1185">Reference proteome</keyword>
<accession>A0A4Z2DZ22</accession>
<reference evidence="2 3" key="1">
    <citation type="submission" date="2019-03" db="EMBL/GenBank/DDBJ databases">
        <title>First draft genome of Liparis tanakae, snailfish: a comprehensive survey of snailfish specific genes.</title>
        <authorList>
            <person name="Kim W."/>
            <person name="Song I."/>
            <person name="Jeong J.-H."/>
            <person name="Kim D."/>
            <person name="Kim S."/>
            <person name="Ryu S."/>
            <person name="Song J.Y."/>
            <person name="Lee S.K."/>
        </authorList>
    </citation>
    <scope>NUCLEOTIDE SEQUENCE [LARGE SCALE GENOMIC DNA]</scope>
    <source>
        <tissue evidence="2">Muscle</tissue>
    </source>
</reference>
<sequence length="131" mass="14237">MRTRYTLQACCSAHVRVVGAERWTDVQRPRAAVLSDHLEAQAGGAAARVLVPVPVWVLVPLVLVLVPLVLVPPLHRQAQRAAFGQQLLLVGRGQLVDDPPLHLRGQRSQRNGQPEITSLSVCVFVSVSVCV</sequence>
<evidence type="ECO:0000313" key="2">
    <source>
        <dbReference type="EMBL" id="TNN21793.1"/>
    </source>
</evidence>
<dbReference type="AlphaFoldDB" id="A0A4Z2DZ22"/>
<organism evidence="2 3">
    <name type="scientific">Liparis tanakae</name>
    <name type="common">Tanaka's snailfish</name>
    <dbReference type="NCBI Taxonomy" id="230148"/>
    <lineage>
        <taxon>Eukaryota</taxon>
        <taxon>Metazoa</taxon>
        <taxon>Chordata</taxon>
        <taxon>Craniata</taxon>
        <taxon>Vertebrata</taxon>
        <taxon>Euteleostomi</taxon>
        <taxon>Actinopterygii</taxon>
        <taxon>Neopterygii</taxon>
        <taxon>Teleostei</taxon>
        <taxon>Neoteleostei</taxon>
        <taxon>Acanthomorphata</taxon>
        <taxon>Eupercaria</taxon>
        <taxon>Perciformes</taxon>
        <taxon>Cottioidei</taxon>
        <taxon>Cottales</taxon>
        <taxon>Liparidae</taxon>
        <taxon>Liparis</taxon>
    </lineage>
</organism>
<protein>
    <submittedName>
        <fullName evidence="2">Uncharacterized protein</fullName>
    </submittedName>
</protein>
<proteinExistence type="predicted"/>
<keyword evidence="1" id="KW-1133">Transmembrane helix</keyword>
<gene>
    <name evidence="2" type="ORF">EYF80_068095</name>
</gene>
<feature type="transmembrane region" description="Helical" evidence="1">
    <location>
        <begin position="53"/>
        <end position="71"/>
    </location>
</feature>
<evidence type="ECO:0000256" key="1">
    <source>
        <dbReference type="SAM" id="Phobius"/>
    </source>
</evidence>
<dbReference type="Proteomes" id="UP000314294">
    <property type="component" value="Unassembled WGS sequence"/>
</dbReference>
<keyword evidence="1" id="KW-0472">Membrane</keyword>
<name>A0A4Z2DZ22_9TELE</name>
<comment type="caution">
    <text evidence="2">The sequence shown here is derived from an EMBL/GenBank/DDBJ whole genome shotgun (WGS) entry which is preliminary data.</text>
</comment>